<dbReference type="EMBL" id="GBGD01000057">
    <property type="protein sequence ID" value="JAC88832.1"/>
    <property type="molecule type" value="mRNA"/>
</dbReference>
<dbReference type="PROSITE" id="PS50056">
    <property type="entry name" value="TYR_PHOSPHATASE_2"/>
    <property type="match status" value="1"/>
</dbReference>
<feature type="compositionally biased region" description="Low complexity" evidence="5">
    <location>
        <begin position="969"/>
        <end position="984"/>
    </location>
</feature>
<dbReference type="Gene3D" id="1.20.120.560">
    <property type="entry name" value="alix/aip1 in complex with the ypdl late domain"/>
    <property type="match status" value="1"/>
</dbReference>
<feature type="region of interest" description="Disordered" evidence="5">
    <location>
        <begin position="1432"/>
        <end position="1481"/>
    </location>
</feature>
<dbReference type="Gene3D" id="1.20.140.50">
    <property type="entry name" value="alix/aip1 like domains"/>
    <property type="match status" value="1"/>
</dbReference>
<feature type="compositionally biased region" description="Polar residues" evidence="5">
    <location>
        <begin position="1818"/>
        <end position="1830"/>
    </location>
</feature>
<dbReference type="GO" id="GO:0004725">
    <property type="term" value="F:protein tyrosine phosphatase activity"/>
    <property type="evidence" value="ECO:0007669"/>
    <property type="project" value="InterPro"/>
</dbReference>
<evidence type="ECO:0000256" key="3">
    <source>
        <dbReference type="ARBA" id="ARBA00022490"/>
    </source>
</evidence>
<keyword evidence="9" id="KW-0675">Receptor</keyword>
<organism evidence="9">
    <name type="scientific">Panstrongylus megistus</name>
    <dbReference type="NCBI Taxonomy" id="65343"/>
    <lineage>
        <taxon>Eukaryota</taxon>
        <taxon>Metazoa</taxon>
        <taxon>Ecdysozoa</taxon>
        <taxon>Arthropoda</taxon>
        <taxon>Hexapoda</taxon>
        <taxon>Insecta</taxon>
        <taxon>Pterygota</taxon>
        <taxon>Neoptera</taxon>
        <taxon>Paraneoptera</taxon>
        <taxon>Hemiptera</taxon>
        <taxon>Heteroptera</taxon>
        <taxon>Panheteroptera</taxon>
        <taxon>Cimicomorpha</taxon>
        <taxon>Reduviidae</taxon>
        <taxon>Triatominae</taxon>
        <taxon>Panstrongylus</taxon>
    </lineage>
</organism>
<evidence type="ECO:0000259" key="8">
    <source>
        <dbReference type="PROSITE" id="PS51180"/>
    </source>
</evidence>
<feature type="compositionally biased region" description="Polar residues" evidence="5">
    <location>
        <begin position="815"/>
        <end position="828"/>
    </location>
</feature>
<dbReference type="GO" id="GO:0032456">
    <property type="term" value="P:endocytic recycling"/>
    <property type="evidence" value="ECO:0007669"/>
    <property type="project" value="TreeGrafter"/>
</dbReference>
<dbReference type="InterPro" id="IPR016130">
    <property type="entry name" value="Tyr_Pase_AS"/>
</dbReference>
<evidence type="ECO:0000256" key="5">
    <source>
        <dbReference type="SAM" id="MobiDB-lite"/>
    </source>
</evidence>
<evidence type="ECO:0000256" key="4">
    <source>
        <dbReference type="ARBA" id="ARBA00022753"/>
    </source>
</evidence>
<feature type="domain" description="Tyrosine-protein phosphatase" evidence="6">
    <location>
        <begin position="1542"/>
        <end position="1768"/>
    </location>
</feature>
<dbReference type="PRINTS" id="PR00700">
    <property type="entry name" value="PRTYPHPHTASE"/>
</dbReference>
<dbReference type="Gene3D" id="3.90.190.10">
    <property type="entry name" value="Protein tyrosine phosphatase superfamily"/>
    <property type="match status" value="1"/>
</dbReference>
<dbReference type="InterPro" id="IPR029021">
    <property type="entry name" value="Prot-tyrosine_phosphatase-like"/>
</dbReference>
<evidence type="ECO:0000256" key="1">
    <source>
        <dbReference type="ARBA" id="ARBA00004177"/>
    </source>
</evidence>
<feature type="region of interest" description="Disordered" evidence="5">
    <location>
        <begin position="1786"/>
        <end position="1849"/>
    </location>
</feature>
<dbReference type="InterPro" id="IPR004328">
    <property type="entry name" value="BRO1_dom"/>
</dbReference>
<dbReference type="Gene3D" id="1.25.40.280">
    <property type="entry name" value="alix/aip1 like domains"/>
    <property type="match status" value="1"/>
</dbReference>
<feature type="region of interest" description="Disordered" evidence="5">
    <location>
        <begin position="1036"/>
        <end position="1101"/>
    </location>
</feature>
<feature type="compositionally biased region" description="Polar residues" evidence="5">
    <location>
        <begin position="1036"/>
        <end position="1088"/>
    </location>
</feature>
<dbReference type="InterPro" id="IPR038499">
    <property type="entry name" value="BRO1_sf"/>
</dbReference>
<dbReference type="GO" id="GO:0043328">
    <property type="term" value="P:protein transport to vacuole involved in ubiquitin-dependent protein catabolic process via the multivesicular body sorting pathway"/>
    <property type="evidence" value="ECO:0007669"/>
    <property type="project" value="TreeGrafter"/>
</dbReference>
<dbReference type="InterPro" id="IPR000242">
    <property type="entry name" value="PTP_cat"/>
</dbReference>
<feature type="compositionally biased region" description="Low complexity" evidence="5">
    <location>
        <begin position="920"/>
        <end position="931"/>
    </location>
</feature>
<dbReference type="PROSITE" id="PS51180">
    <property type="entry name" value="BRO1"/>
    <property type="match status" value="1"/>
</dbReference>
<evidence type="ECO:0000313" key="9">
    <source>
        <dbReference type="EMBL" id="JAC88832.1"/>
    </source>
</evidence>
<dbReference type="GO" id="GO:0005768">
    <property type="term" value="C:endosome"/>
    <property type="evidence" value="ECO:0007669"/>
    <property type="project" value="UniProtKB-SubCell"/>
</dbReference>
<sequence length="1849" mass="206025">MEAVPRLPMISFELKVSPDQSPVEFSKLKQYIREFYNEDPETYSAEIRNLETLRANAVRPVKDVAGCSVLKKYYCQLHFLQSRFPMGKDGAAAISFTWKDLYGGMVVQTADIKFEMVAILYNIGALHSQLGAGDDRMSPEGLKMACTHFQCAAWSFQHLKDTYHQSSLMDLSPDLMQFMYHLCLAQAQECILEKSMTDNRKATINAKVAAQIVDYYNLALNALLQGPSSDEGIIVEMVGTKNFKSWKKYMRFKASYYSCVSLLYQGMQAEEQQKMGERVSYYQGALDKLNEAIKLSKGVDHAESVAESLVFTRDVVEGKRKAARNENDFIYHEEIPELDSLPNVKGASLVKGISFSVNDPEISGPDIFARLVPMKAHEASSLYSEEKAKLLRKISAMVDSKDEELVSFMSCLQLDYIKAHLDPVILPQEVVDRCAALSAMPDAIPNLIAAMDKLNDAYHDVDAMLKEAMELIKVEEAAEKEYQELMGPRPPSIVATDLTREANKYMEAHKKAAESNETLHRAMTQHIENLRVLQQPLSEIQESLPTLASLDLGQDSSLNEVMMLVNKVGEMRRQRAMLASQLRESLCSDDITGQLVTRSDEKPEDIFVKELQKHDKYTTLIEQNLAAQENILRALTDAYASYAPTRKATAEIMRQRDMMLSALISSYDAYEDLIAKSSKGQEFYRKLETNLTKLLQRLKGTCKVQQEERETILAQNVKKAQQMADSAAATASAVAAAAAGSPGGNISAGGGGGLKLKDYLQNKKHSAAAAAAQVPPSVYYGTGGHPDSTTPQQQTWLPGVRPAPVGSEGTAPVCTGSSKPTDYSSQLPAVYNSQPSAYASTYTSQASPYYTDPSKSYQQTQNYYYNTLYNTGLQNLQYPSISDTALPQGSHDYSQNLFGYQQGPPAAGSAYNYDHSYALPNSSQYSQNQSPSPSPSHTALNKQPTQQSSGISLQSSYPQQFPTTSTSVPSQNYYAQQQQPIQSQTDHAYPQSIQSTQSYTQQAQMYAQSQIYTQTPTSQSIQPHNYTLPRTQSLQSYSKEQGFAQQPSHSDQNYSQTQTTQPIYSQTLSSTQPVQTYSQSQNMPQKVTQPYSQPHSQPQSYLDQAMQAYSQTQTTQASFLQQVTQPVQSYSQSQTTQAQNIPQQDPHLVQTYSQGQTSQTAQNYPQQLTQQLQPYSQAQTSVAYSTSSQVVGQGYTQISQPNNTYGMSNTADYDSNYAGQANVLPVQASWQQYYNYYNANQPTQQQASQPFTPDYYNNSNYSSTYQQAPFQKTPGTDTSHYTRAGSKDTTLETNSSSVSPQGYTYASQYITNSQSGATTGSQYITNSQSGATTGTYPASYYAQPYGYNYSSTPTVQPASPAGSDQAAQSGTVTYMQASTAKINTNTTFSQQPTSNVDLLAGLDFSVKEPPLQPQQPMEKIINKVADLTITTEGQSMDTQKTSDANIKPDPNCQNLAADKNNAEVIERPSPSKTPSKDPFSDPEVLAQFVQEVEKFEKFVEGLNCKTLNGPTQLDFKWNELQDLQDKDAHKQSISVARCYPMKNRYADILPFDSTRVELPSTKDDYINASVIKDLAFNCPNFIMTQAPLPSTYADFWTMVLEQHVELIVCLLSESQLNGEIYWAMHKTEDLVFGKIKISLQSCTVRTHWIERIMSVSDGKSNRIVIHLEFTSWPHSWLPESPAPLLNLCQETESVWSQQRGHGPMVVHCQSGVGRSGVLVVLTLLLNELRITHHLPEVLTATARLAKFRKNPLRDRSHLSFVYHCLLYHARDILMKRGILASRSSFEEMRPKTKSHTRHPSEDFLLNSLKEHQERRQSDASSTGSTTSNKPSEGDPLSQIDPLWPIKRYS</sequence>
<protein>
    <submittedName>
        <fullName evidence="9">Putative tyrosine-protein phosphatase non-receptor type 23</fullName>
    </submittedName>
</protein>
<feature type="compositionally biased region" description="Polar residues" evidence="5">
    <location>
        <begin position="1264"/>
        <end position="1284"/>
    </location>
</feature>
<evidence type="ECO:0000259" key="7">
    <source>
        <dbReference type="PROSITE" id="PS50056"/>
    </source>
</evidence>
<dbReference type="Pfam" id="PF03097">
    <property type="entry name" value="BRO1"/>
    <property type="match status" value="1"/>
</dbReference>
<feature type="region of interest" description="Disordered" evidence="5">
    <location>
        <begin position="909"/>
        <end position="996"/>
    </location>
</feature>
<keyword evidence="3" id="KW-0963">Cytoplasm</keyword>
<evidence type="ECO:0000259" key="6">
    <source>
        <dbReference type="PROSITE" id="PS50055"/>
    </source>
</evidence>
<dbReference type="PANTHER" id="PTHR23030:SF30">
    <property type="entry name" value="TYROSINE-PROTEIN PHOSPHATASE NON-RECEPTOR TYPE 23"/>
    <property type="match status" value="1"/>
</dbReference>
<dbReference type="PROSITE" id="PS00383">
    <property type="entry name" value="TYR_PHOSPHATASE_1"/>
    <property type="match status" value="1"/>
</dbReference>
<feature type="compositionally biased region" description="Polar residues" evidence="5">
    <location>
        <begin position="937"/>
        <end position="968"/>
    </location>
</feature>
<feature type="compositionally biased region" description="Basic and acidic residues" evidence="5">
    <location>
        <begin position="1808"/>
        <end position="1817"/>
    </location>
</feature>
<dbReference type="SMART" id="SM01041">
    <property type="entry name" value="BRO1"/>
    <property type="match status" value="1"/>
</dbReference>
<evidence type="ECO:0000256" key="2">
    <source>
        <dbReference type="ARBA" id="ARBA00004496"/>
    </source>
</evidence>
<dbReference type="Pfam" id="PF00102">
    <property type="entry name" value="Y_phosphatase"/>
    <property type="match status" value="1"/>
</dbReference>
<proteinExistence type="evidence at transcript level"/>
<feature type="compositionally biased region" description="Low complexity" evidence="5">
    <location>
        <begin position="1089"/>
        <end position="1101"/>
    </location>
</feature>
<feature type="domain" description="Tyrosine specific protein phosphatases" evidence="7">
    <location>
        <begin position="1682"/>
        <end position="1759"/>
    </location>
</feature>
<dbReference type="CDD" id="cd09234">
    <property type="entry name" value="V_HD-PTP_like"/>
    <property type="match status" value="1"/>
</dbReference>
<dbReference type="PANTHER" id="PTHR23030">
    <property type="entry name" value="PCD6 INTERACTING PROTEIN-RELATED"/>
    <property type="match status" value="1"/>
</dbReference>
<dbReference type="SUPFAM" id="SSF52799">
    <property type="entry name" value="(Phosphotyrosine protein) phosphatases II"/>
    <property type="match status" value="1"/>
</dbReference>
<keyword evidence="4" id="KW-0967">Endosome</keyword>
<accession>A0A069DYF9</accession>
<feature type="domain" description="BRO1" evidence="8">
    <location>
        <begin position="8"/>
        <end position="405"/>
    </location>
</feature>
<comment type="subcellular location">
    <subcellularLocation>
        <location evidence="2">Cytoplasm</location>
    </subcellularLocation>
    <subcellularLocation>
        <location evidence="1">Endosome</location>
    </subcellularLocation>
</comment>
<dbReference type="PROSITE" id="PS50055">
    <property type="entry name" value="TYR_PHOSPHATASE_PTP"/>
    <property type="match status" value="1"/>
</dbReference>
<dbReference type="Pfam" id="PF13949">
    <property type="entry name" value="ALIX_LYPXL_bnd"/>
    <property type="match status" value="1"/>
</dbReference>
<dbReference type="InterPro" id="IPR025304">
    <property type="entry name" value="ALIX_V_dom"/>
</dbReference>
<feature type="compositionally biased region" description="Polar residues" evidence="5">
    <location>
        <begin position="1432"/>
        <end position="1444"/>
    </location>
</feature>
<feature type="region of interest" description="Disordered" evidence="5">
    <location>
        <begin position="802"/>
        <end position="828"/>
    </location>
</feature>
<reference evidence="9" key="1">
    <citation type="journal article" date="2015" name="J. Med. Entomol.">
        <title>A Deep Insight Into the Sialotranscriptome of the Chagas Disease Vector, Panstrongylus megistus (Hemiptera: Heteroptera).</title>
        <authorList>
            <person name="Ribeiro J.M."/>
            <person name="Schwarz A."/>
            <person name="Francischetti I.M."/>
        </authorList>
    </citation>
    <scope>NUCLEOTIDE SEQUENCE</scope>
    <source>
        <tissue evidence="9">Salivary glands</tissue>
    </source>
</reference>
<name>A0A069DYF9_9HEMI</name>
<dbReference type="GO" id="GO:0048666">
    <property type="term" value="P:neuron development"/>
    <property type="evidence" value="ECO:0007669"/>
    <property type="project" value="UniProtKB-ARBA"/>
</dbReference>
<dbReference type="InterPro" id="IPR000387">
    <property type="entry name" value="Tyr_Pase_dom"/>
</dbReference>
<feature type="region of interest" description="Disordered" evidence="5">
    <location>
        <begin position="1244"/>
        <end position="1299"/>
    </location>
</feature>
<dbReference type="SMART" id="SM00404">
    <property type="entry name" value="PTPc_motif"/>
    <property type="match status" value="1"/>
</dbReference>
<dbReference type="InterPro" id="IPR003595">
    <property type="entry name" value="Tyr_Pase_cat"/>
</dbReference>
<dbReference type="SMART" id="SM00194">
    <property type="entry name" value="PTPc"/>
    <property type="match status" value="1"/>
</dbReference>
<dbReference type="GO" id="GO:0045022">
    <property type="term" value="P:early endosome to late endosome transport"/>
    <property type="evidence" value="ECO:0007669"/>
    <property type="project" value="TreeGrafter"/>
</dbReference>